<dbReference type="InterPro" id="IPR043129">
    <property type="entry name" value="ATPase_NBD"/>
</dbReference>
<dbReference type="PANTHER" id="PTHR21060:SF15">
    <property type="entry name" value="ACETATE KINASE-RELATED"/>
    <property type="match status" value="1"/>
</dbReference>
<comment type="subcellular location">
    <subcellularLocation>
        <location evidence="5">Cytoplasm</location>
    </subcellularLocation>
</comment>
<keyword evidence="5" id="KW-0963">Cytoplasm</keyword>
<dbReference type="InterPro" id="IPR004372">
    <property type="entry name" value="Ac/propionate_kinase"/>
</dbReference>
<evidence type="ECO:0000256" key="1">
    <source>
        <dbReference type="ARBA" id="ARBA00022679"/>
    </source>
</evidence>
<feature type="binding site" evidence="5">
    <location>
        <position position="91"/>
    </location>
    <ligand>
        <name>substrate</name>
    </ligand>
</feature>
<comment type="caution">
    <text evidence="5">Lacks conserved residue(s) required for the propagation of feature annotation.</text>
</comment>
<keyword evidence="5" id="KW-0460">Magnesium</keyword>
<feature type="binding site" evidence="5">
    <location>
        <position position="7"/>
    </location>
    <ligand>
        <name>Mg(2+)</name>
        <dbReference type="ChEBI" id="CHEBI:18420"/>
    </ligand>
</feature>
<name>A0AAW4LH80_9BACT</name>
<keyword evidence="4 5" id="KW-0067">ATP-binding</keyword>
<dbReference type="HAMAP" id="MF_00020">
    <property type="entry name" value="Acetate_kinase"/>
    <property type="match status" value="1"/>
</dbReference>
<accession>A0AAW4LH80</accession>
<dbReference type="InterPro" id="IPR000890">
    <property type="entry name" value="Aliphatic_acid_kin_short-chain"/>
</dbReference>
<dbReference type="GO" id="GO:0005737">
    <property type="term" value="C:cytoplasm"/>
    <property type="evidence" value="ECO:0007669"/>
    <property type="project" value="UniProtKB-SubCell"/>
</dbReference>
<gene>
    <name evidence="5" type="primary">ackA</name>
    <name evidence="7" type="ORF">KI809_19530</name>
</gene>
<keyword evidence="5" id="KW-0479">Metal-binding</keyword>
<dbReference type="NCBIfam" id="TIGR00016">
    <property type="entry name" value="ackA"/>
    <property type="match status" value="1"/>
</dbReference>
<dbReference type="GO" id="GO:0006085">
    <property type="term" value="P:acetyl-CoA biosynthetic process"/>
    <property type="evidence" value="ECO:0007669"/>
    <property type="project" value="UniProtKB-UniRule"/>
</dbReference>
<comment type="caution">
    <text evidence="7">The sequence shown here is derived from an EMBL/GenBank/DDBJ whole genome shotgun (WGS) entry which is preliminary data.</text>
</comment>
<protein>
    <recommendedName>
        <fullName evidence="5">Acetate kinase</fullName>
        <ecNumber evidence="5">2.7.2.1</ecNumber>
    </recommendedName>
    <alternativeName>
        <fullName evidence="5">Acetokinase</fullName>
    </alternativeName>
</protein>
<evidence type="ECO:0000256" key="4">
    <source>
        <dbReference type="ARBA" id="ARBA00022840"/>
    </source>
</evidence>
<sequence length="410" mass="45212">MKILTLNCLSHSIKYHLFTWEGKSVLASGTVDRVGLGGSCLCQKIPGLAPYLVEIDNADHQGAIAALIAALTDPQHGIIADVGEISAVGHRVAHGGKEFRHSVQIDSHVLSVIRKQQHLAPLHCTPNIAGIEAAMVQLPNILHVAVFDTAFHSTMPEHAYLYPLPYEWHENYGVRRYGFHGPSHYYLSRRAAVLLNKSADSCNLITIHLDRGVSLCAIRNGLSIDTSMGMTPLGGAVMETRCGDIDPGIPAFIMQEMDLSPQEMEQVLNHKSGIYGITGQRLERQLFLQAVLAGDNRCKLALEMETYRIRKYIGAYLAVIGPLDGLVFSAGTGASEWLTREMTLHGLECFGIQFDRELNRTVQLEQGDVELTGEGSLLRTFVIPTSEERVIVDDVVAVADTYRNHLRYDF</sequence>
<evidence type="ECO:0000256" key="2">
    <source>
        <dbReference type="ARBA" id="ARBA00022741"/>
    </source>
</evidence>
<dbReference type="SUPFAM" id="SSF53067">
    <property type="entry name" value="Actin-like ATPase domain"/>
    <property type="match status" value="2"/>
</dbReference>
<dbReference type="AlphaFoldDB" id="A0AAW4LH80"/>
<proteinExistence type="inferred from homology"/>
<keyword evidence="1 5" id="KW-0808">Transferase</keyword>
<dbReference type="PRINTS" id="PR00471">
    <property type="entry name" value="ACETATEKNASE"/>
</dbReference>
<reference evidence="7 8" key="1">
    <citation type="submission" date="2021-05" db="EMBL/GenBank/DDBJ databases">
        <title>The draft genome of Geobacter pelophilus DSM 12255.</title>
        <authorList>
            <person name="Xu Z."/>
            <person name="Masuda Y."/>
            <person name="Itoh H."/>
            <person name="Senoo K."/>
        </authorList>
    </citation>
    <scope>NUCLEOTIDE SEQUENCE [LARGE SCALE GENOMIC DNA]</scope>
    <source>
        <strain evidence="7 8">DSM 12255</strain>
    </source>
</reference>
<feature type="binding site" evidence="5">
    <location>
        <position position="387"/>
    </location>
    <ligand>
        <name>Mg(2+)</name>
        <dbReference type="ChEBI" id="CHEBI:18420"/>
    </ligand>
</feature>
<keyword evidence="8" id="KW-1185">Reference proteome</keyword>
<comment type="subunit">
    <text evidence="5">Homodimer.</text>
</comment>
<feature type="site" description="Transition state stabilizer" evidence="5">
    <location>
        <position position="241"/>
    </location>
</feature>
<dbReference type="EMBL" id="JAHCVJ010000012">
    <property type="protein sequence ID" value="MBT0666506.1"/>
    <property type="molecule type" value="Genomic_DNA"/>
</dbReference>
<keyword evidence="3 5" id="KW-0418">Kinase</keyword>
<dbReference type="Pfam" id="PF00871">
    <property type="entry name" value="Acetate_kinase"/>
    <property type="match status" value="1"/>
</dbReference>
<feature type="site" description="Transition state stabilizer" evidence="5">
    <location>
        <position position="180"/>
    </location>
</feature>
<dbReference type="GO" id="GO:0000287">
    <property type="term" value="F:magnesium ion binding"/>
    <property type="evidence" value="ECO:0007669"/>
    <property type="project" value="UniProtKB-UniRule"/>
</dbReference>
<dbReference type="Gene3D" id="3.30.420.40">
    <property type="match status" value="2"/>
</dbReference>
<feature type="active site" description="Proton donor/acceptor" evidence="5">
    <location>
        <position position="148"/>
    </location>
</feature>
<dbReference type="PIRSF" id="PIRSF000722">
    <property type="entry name" value="Acetate_prop_kin"/>
    <property type="match status" value="1"/>
</dbReference>
<evidence type="ECO:0000256" key="5">
    <source>
        <dbReference type="HAMAP-Rule" id="MF_00020"/>
    </source>
</evidence>
<dbReference type="RefSeq" id="WP_214173274.1">
    <property type="nucleotide sequence ID" value="NZ_JAHCVJ010000012.1"/>
</dbReference>
<evidence type="ECO:0000313" key="8">
    <source>
        <dbReference type="Proteomes" id="UP000811899"/>
    </source>
</evidence>
<organism evidence="7 8">
    <name type="scientific">Geoanaerobacter pelophilus</name>
    <dbReference type="NCBI Taxonomy" id="60036"/>
    <lineage>
        <taxon>Bacteria</taxon>
        <taxon>Pseudomonadati</taxon>
        <taxon>Thermodesulfobacteriota</taxon>
        <taxon>Desulfuromonadia</taxon>
        <taxon>Geobacterales</taxon>
        <taxon>Geobacteraceae</taxon>
        <taxon>Geoanaerobacter</taxon>
    </lineage>
</organism>
<evidence type="ECO:0000313" key="7">
    <source>
        <dbReference type="EMBL" id="MBT0666506.1"/>
    </source>
</evidence>
<dbReference type="EC" id="2.7.2.1" evidence="5"/>
<dbReference type="GO" id="GO:0008776">
    <property type="term" value="F:acetate kinase activity"/>
    <property type="evidence" value="ECO:0007669"/>
    <property type="project" value="UniProtKB-UniRule"/>
</dbReference>
<dbReference type="PANTHER" id="PTHR21060">
    <property type="entry name" value="ACETATE KINASE"/>
    <property type="match status" value="1"/>
</dbReference>
<comment type="catalytic activity">
    <reaction evidence="5">
        <text>acetate + ATP = acetyl phosphate + ADP</text>
        <dbReference type="Rhea" id="RHEA:11352"/>
        <dbReference type="ChEBI" id="CHEBI:22191"/>
        <dbReference type="ChEBI" id="CHEBI:30089"/>
        <dbReference type="ChEBI" id="CHEBI:30616"/>
        <dbReference type="ChEBI" id="CHEBI:456216"/>
        <dbReference type="EC" id="2.7.2.1"/>
    </reaction>
</comment>
<feature type="binding site" evidence="5">
    <location>
        <position position="14"/>
    </location>
    <ligand>
        <name>ATP</name>
        <dbReference type="ChEBI" id="CHEBI:30616"/>
    </ligand>
</feature>
<comment type="cofactor">
    <cofactor evidence="5">
        <name>Mg(2+)</name>
        <dbReference type="ChEBI" id="CHEBI:18420"/>
    </cofactor>
    <cofactor evidence="5">
        <name>Mn(2+)</name>
        <dbReference type="ChEBI" id="CHEBI:29035"/>
    </cofactor>
    <text evidence="5">Mg(2+). Can also accept Mn(2+).</text>
</comment>
<comment type="similarity">
    <text evidence="5 6">Belongs to the acetokinase family.</text>
</comment>
<comment type="pathway">
    <text evidence="5">Metabolic intermediate biosynthesis; acetyl-CoA biosynthesis; acetyl-CoA from acetate: step 1/2.</text>
</comment>
<evidence type="ECO:0000256" key="6">
    <source>
        <dbReference type="RuleBase" id="RU003835"/>
    </source>
</evidence>
<comment type="function">
    <text evidence="5">Catalyzes the formation of acetyl phosphate from acetate and ATP. Can also catalyze the reverse reaction.</text>
</comment>
<dbReference type="GO" id="GO:0005524">
    <property type="term" value="F:ATP binding"/>
    <property type="evidence" value="ECO:0007669"/>
    <property type="project" value="UniProtKB-KW"/>
</dbReference>
<evidence type="ECO:0000256" key="3">
    <source>
        <dbReference type="ARBA" id="ARBA00022777"/>
    </source>
</evidence>
<dbReference type="GO" id="GO:0006083">
    <property type="term" value="P:acetate metabolic process"/>
    <property type="evidence" value="ECO:0007669"/>
    <property type="project" value="TreeGrafter"/>
</dbReference>
<keyword evidence="2 5" id="KW-0547">Nucleotide-binding</keyword>
<dbReference type="Proteomes" id="UP000811899">
    <property type="component" value="Unassembled WGS sequence"/>
</dbReference>